<dbReference type="InterPro" id="IPR036259">
    <property type="entry name" value="MFS_trans_sf"/>
</dbReference>
<dbReference type="GO" id="GO:0022857">
    <property type="term" value="F:transmembrane transporter activity"/>
    <property type="evidence" value="ECO:0007669"/>
    <property type="project" value="InterPro"/>
</dbReference>
<evidence type="ECO:0000256" key="1">
    <source>
        <dbReference type="ARBA" id="ARBA00004651"/>
    </source>
</evidence>
<name>A0A8J3EXB6_9BACI</name>
<dbReference type="InterPro" id="IPR011701">
    <property type="entry name" value="MFS"/>
</dbReference>
<keyword evidence="3" id="KW-0813">Transport</keyword>
<feature type="transmembrane region" description="Helical" evidence="9">
    <location>
        <begin position="147"/>
        <end position="166"/>
    </location>
</feature>
<protein>
    <submittedName>
        <fullName evidence="11">MFS transporter</fullName>
    </submittedName>
</protein>
<evidence type="ECO:0000256" key="3">
    <source>
        <dbReference type="ARBA" id="ARBA00022448"/>
    </source>
</evidence>
<evidence type="ECO:0000256" key="4">
    <source>
        <dbReference type="ARBA" id="ARBA00022475"/>
    </source>
</evidence>
<comment type="caution">
    <text evidence="11">The sequence shown here is derived from an EMBL/GenBank/DDBJ whole genome shotgun (WGS) entry which is preliminary data.</text>
</comment>
<feature type="transmembrane region" description="Helical" evidence="9">
    <location>
        <begin position="172"/>
        <end position="191"/>
    </location>
</feature>
<dbReference type="Pfam" id="PF07690">
    <property type="entry name" value="MFS_1"/>
    <property type="match status" value="1"/>
</dbReference>
<feature type="transmembrane region" description="Helical" evidence="9">
    <location>
        <begin position="12"/>
        <end position="35"/>
    </location>
</feature>
<evidence type="ECO:0000256" key="2">
    <source>
        <dbReference type="ARBA" id="ARBA00006523"/>
    </source>
</evidence>
<keyword evidence="12" id="KW-1185">Reference proteome</keyword>
<dbReference type="SUPFAM" id="SSF103473">
    <property type="entry name" value="MFS general substrate transporter"/>
    <property type="match status" value="1"/>
</dbReference>
<keyword evidence="6 9" id="KW-0812">Transmembrane</keyword>
<dbReference type="OrthoDB" id="7337792at2"/>
<keyword evidence="5" id="KW-0762">Sugar transport</keyword>
<feature type="transmembrane region" description="Helical" evidence="9">
    <location>
        <begin position="309"/>
        <end position="332"/>
    </location>
</feature>
<feature type="transmembrane region" description="Helical" evidence="9">
    <location>
        <begin position="79"/>
        <end position="98"/>
    </location>
</feature>
<gene>
    <name evidence="11" type="ORF">GCM10007380_25040</name>
</gene>
<evidence type="ECO:0000256" key="5">
    <source>
        <dbReference type="ARBA" id="ARBA00022597"/>
    </source>
</evidence>
<accession>A0A8J3EXB6</accession>
<dbReference type="CDD" id="cd17471">
    <property type="entry name" value="MFS_Set"/>
    <property type="match status" value="1"/>
</dbReference>
<evidence type="ECO:0000259" key="10">
    <source>
        <dbReference type="PROSITE" id="PS50850"/>
    </source>
</evidence>
<keyword evidence="4" id="KW-1003">Cell membrane</keyword>
<sequence length="411" mass="44534">MVRFYKLFSINGFTIFIFCMLLMGISISITIPFLSLYATQELGMSTSAFGIFMAVSSLSGVFVNTAIAKSSDGKLDRKWIIIIAMISSSLSYLAFVIFQQYLVLLITVTFFGGIGAVSMPQIFAYAQASASESESDDITFAMSTLRSLFSLGFLIGPLLGTIILSAMDYEGLFISTALIFLVIAFLVYFFLSNSKPLSNTIEIKKITNSKTYSLKDKVIALPFIAFILLFGINNINGINTPLFIVNDLNGSQTDVGLVASICAGLEIPIMIVLGALGKKVSNLTLIISACFIGMSYHLMLTFSEASWNVIVLQIIQAIQVAIVMGNGLSYFADIFPKAPGIASTLYANGQTLGKLFGTLGGGFLAQVLGFRYVNIACIFILMFAVIALWITKKHNSSLTQKDAINNSEWGA</sequence>
<feature type="transmembrane region" description="Helical" evidence="9">
    <location>
        <begin position="344"/>
        <end position="365"/>
    </location>
</feature>
<evidence type="ECO:0000256" key="7">
    <source>
        <dbReference type="ARBA" id="ARBA00022989"/>
    </source>
</evidence>
<feature type="transmembrane region" description="Helical" evidence="9">
    <location>
        <begin position="255"/>
        <end position="276"/>
    </location>
</feature>
<reference evidence="12" key="1">
    <citation type="journal article" date="2019" name="Int. J. Syst. Evol. Microbiol.">
        <title>The Global Catalogue of Microorganisms (GCM) 10K type strain sequencing project: providing services to taxonomists for standard genome sequencing and annotation.</title>
        <authorList>
            <consortium name="The Broad Institute Genomics Platform"/>
            <consortium name="The Broad Institute Genome Sequencing Center for Infectious Disease"/>
            <person name="Wu L."/>
            <person name="Ma J."/>
        </authorList>
    </citation>
    <scope>NUCLEOTIDE SEQUENCE [LARGE SCALE GENOMIC DNA]</scope>
    <source>
        <strain evidence="12">CGMCC 1.14993</strain>
    </source>
</reference>
<feature type="domain" description="Major facilitator superfamily (MFS) profile" evidence="10">
    <location>
        <begin position="12"/>
        <end position="394"/>
    </location>
</feature>
<dbReference type="EMBL" id="BMHB01000001">
    <property type="protein sequence ID" value="GGI14855.1"/>
    <property type="molecule type" value="Genomic_DNA"/>
</dbReference>
<dbReference type="GO" id="GO:0005886">
    <property type="term" value="C:plasma membrane"/>
    <property type="evidence" value="ECO:0007669"/>
    <property type="project" value="UniProtKB-SubCell"/>
</dbReference>
<dbReference type="RefSeq" id="WP_088000030.1">
    <property type="nucleotide sequence ID" value="NZ_BMHB01000001.1"/>
</dbReference>
<dbReference type="PANTHER" id="PTHR23535:SF2">
    <property type="entry name" value="SUGAR EFFLUX TRANSPORTER A-RELATED"/>
    <property type="match status" value="1"/>
</dbReference>
<dbReference type="AlphaFoldDB" id="A0A8J3EXB6"/>
<dbReference type="Gene3D" id="1.20.1250.20">
    <property type="entry name" value="MFS general substrate transporter like domains"/>
    <property type="match status" value="2"/>
</dbReference>
<evidence type="ECO:0000256" key="8">
    <source>
        <dbReference type="ARBA" id="ARBA00023136"/>
    </source>
</evidence>
<feature type="transmembrane region" description="Helical" evidence="9">
    <location>
        <begin position="104"/>
        <end position="126"/>
    </location>
</feature>
<keyword evidence="7 9" id="KW-1133">Transmembrane helix</keyword>
<proteinExistence type="inferred from homology"/>
<evidence type="ECO:0000313" key="12">
    <source>
        <dbReference type="Proteomes" id="UP000626244"/>
    </source>
</evidence>
<comment type="similarity">
    <text evidence="2">Belongs to the major facilitator superfamily. Set transporter family.</text>
</comment>
<dbReference type="InterPro" id="IPR020846">
    <property type="entry name" value="MFS_dom"/>
</dbReference>
<dbReference type="PANTHER" id="PTHR23535">
    <property type="entry name" value="SUGAR EFFLUX TRANSPORTER A-RELATED"/>
    <property type="match status" value="1"/>
</dbReference>
<evidence type="ECO:0000256" key="9">
    <source>
        <dbReference type="SAM" id="Phobius"/>
    </source>
</evidence>
<feature type="transmembrane region" description="Helical" evidence="9">
    <location>
        <begin position="218"/>
        <end position="235"/>
    </location>
</feature>
<keyword evidence="8 9" id="KW-0472">Membrane</keyword>
<organism evidence="11 12">
    <name type="scientific">Gottfriedia solisilvae</name>
    <dbReference type="NCBI Taxonomy" id="1516104"/>
    <lineage>
        <taxon>Bacteria</taxon>
        <taxon>Bacillati</taxon>
        <taxon>Bacillota</taxon>
        <taxon>Bacilli</taxon>
        <taxon>Bacillales</taxon>
        <taxon>Bacillaceae</taxon>
        <taxon>Gottfriedia</taxon>
    </lineage>
</organism>
<feature type="transmembrane region" description="Helical" evidence="9">
    <location>
        <begin position="371"/>
        <end position="391"/>
    </location>
</feature>
<feature type="transmembrane region" description="Helical" evidence="9">
    <location>
        <begin position="283"/>
        <end position="303"/>
    </location>
</feature>
<feature type="transmembrane region" description="Helical" evidence="9">
    <location>
        <begin position="47"/>
        <end position="67"/>
    </location>
</feature>
<evidence type="ECO:0000256" key="6">
    <source>
        <dbReference type="ARBA" id="ARBA00022692"/>
    </source>
</evidence>
<comment type="subcellular location">
    <subcellularLocation>
        <location evidence="1">Cell membrane</location>
        <topology evidence="1">Multi-pass membrane protein</topology>
    </subcellularLocation>
</comment>
<dbReference type="Proteomes" id="UP000626244">
    <property type="component" value="Unassembled WGS sequence"/>
</dbReference>
<evidence type="ECO:0000313" key="11">
    <source>
        <dbReference type="EMBL" id="GGI14855.1"/>
    </source>
</evidence>
<dbReference type="PROSITE" id="PS50850">
    <property type="entry name" value="MFS"/>
    <property type="match status" value="1"/>
</dbReference>